<dbReference type="HOGENOM" id="CLU_1186316_0_0_1"/>
<sequence>MDDSNEGTTGPLGSSSIFGRIVAGHCDMDSIALSPSSSEFSSYIHLPIRETSKLINQETHETSATDFKNPHYERRNSRRESLCSPKRRNSNLTTSSFQSFDNLTQIMRENEYDIIGEFDDINHVTQSLPATPLTTPQASPPGSPKTERKNSKIDFNCSLPWSDLSVISKAEGAVTSLVFGFTQFPRAVLTELWVTLLVKMGKPSGRKNRQRKKFNYDTNRKKLWRKQNALPRIK</sequence>
<feature type="compositionally biased region" description="Polar residues" evidence="1">
    <location>
        <begin position="127"/>
        <end position="137"/>
    </location>
</feature>
<dbReference type="EnsemblMetazoa" id="SMAR003315-RA">
    <property type="protein sequence ID" value="SMAR003315-PA"/>
    <property type="gene ID" value="SMAR003315"/>
</dbReference>
<name>T1IQJ6_STRMM</name>
<feature type="region of interest" description="Disordered" evidence="1">
    <location>
        <begin position="57"/>
        <end position="89"/>
    </location>
</feature>
<reference evidence="2" key="2">
    <citation type="submission" date="2015-02" db="UniProtKB">
        <authorList>
            <consortium name="EnsemblMetazoa"/>
        </authorList>
    </citation>
    <scope>IDENTIFICATION</scope>
</reference>
<evidence type="ECO:0000256" key="1">
    <source>
        <dbReference type="SAM" id="MobiDB-lite"/>
    </source>
</evidence>
<dbReference type="Proteomes" id="UP000014500">
    <property type="component" value="Unassembled WGS sequence"/>
</dbReference>
<evidence type="ECO:0000313" key="3">
    <source>
        <dbReference type="Proteomes" id="UP000014500"/>
    </source>
</evidence>
<organism evidence="2 3">
    <name type="scientific">Strigamia maritima</name>
    <name type="common">European centipede</name>
    <name type="synonym">Geophilus maritimus</name>
    <dbReference type="NCBI Taxonomy" id="126957"/>
    <lineage>
        <taxon>Eukaryota</taxon>
        <taxon>Metazoa</taxon>
        <taxon>Ecdysozoa</taxon>
        <taxon>Arthropoda</taxon>
        <taxon>Myriapoda</taxon>
        <taxon>Chilopoda</taxon>
        <taxon>Pleurostigmophora</taxon>
        <taxon>Geophilomorpha</taxon>
        <taxon>Linotaeniidae</taxon>
        <taxon>Strigamia</taxon>
    </lineage>
</organism>
<proteinExistence type="predicted"/>
<evidence type="ECO:0000313" key="2">
    <source>
        <dbReference type="EnsemblMetazoa" id="SMAR003315-PA"/>
    </source>
</evidence>
<dbReference type="AlphaFoldDB" id="T1IQJ6"/>
<protein>
    <submittedName>
        <fullName evidence="2">Uncharacterized protein</fullName>
    </submittedName>
</protein>
<accession>T1IQJ6</accession>
<dbReference type="EMBL" id="AFFK01018331">
    <property type="status" value="NOT_ANNOTATED_CDS"/>
    <property type="molecule type" value="Genomic_DNA"/>
</dbReference>
<feature type="region of interest" description="Disordered" evidence="1">
    <location>
        <begin position="127"/>
        <end position="151"/>
    </location>
</feature>
<feature type="compositionally biased region" description="Basic and acidic residues" evidence="1">
    <location>
        <begin position="57"/>
        <end position="81"/>
    </location>
</feature>
<reference evidence="3" key="1">
    <citation type="submission" date="2011-05" db="EMBL/GenBank/DDBJ databases">
        <authorList>
            <person name="Richards S.R."/>
            <person name="Qu J."/>
            <person name="Jiang H."/>
            <person name="Jhangiani S.N."/>
            <person name="Agravi P."/>
            <person name="Goodspeed R."/>
            <person name="Gross S."/>
            <person name="Mandapat C."/>
            <person name="Jackson L."/>
            <person name="Mathew T."/>
            <person name="Pu L."/>
            <person name="Thornton R."/>
            <person name="Saada N."/>
            <person name="Wilczek-Boney K.B."/>
            <person name="Lee S."/>
            <person name="Kovar C."/>
            <person name="Wu Y."/>
            <person name="Scherer S.E."/>
            <person name="Worley K.C."/>
            <person name="Muzny D.M."/>
            <person name="Gibbs R."/>
        </authorList>
    </citation>
    <scope>NUCLEOTIDE SEQUENCE</scope>
    <source>
        <strain evidence="3">Brora</strain>
    </source>
</reference>
<keyword evidence="3" id="KW-1185">Reference proteome</keyword>